<sequence>MSSIWGEFESTVNQRLIEIVAKQAHQTLERELRARQVDFRIDSLASIWQGLLSSLSARHCERLLVEWGTSWGSQRAQGMLPSPPWWPRDQVFKPVKGLSVEVGSVTASPCSTAEGTVDGSSVADNAGPIWVFTGSPGSVEDNQALKAI</sequence>
<keyword evidence="2" id="KW-1185">Reference proteome</keyword>
<evidence type="ECO:0000313" key="1">
    <source>
        <dbReference type="EMBL" id="KAJ5522848.1"/>
    </source>
</evidence>
<gene>
    <name evidence="1" type="ORF">N7494_013278</name>
</gene>
<dbReference type="Proteomes" id="UP001220324">
    <property type="component" value="Unassembled WGS sequence"/>
</dbReference>
<accession>A0AAD6CK15</accession>
<evidence type="ECO:0000313" key="2">
    <source>
        <dbReference type="Proteomes" id="UP001220324"/>
    </source>
</evidence>
<reference evidence="1 2" key="1">
    <citation type="journal article" date="2023" name="IMA Fungus">
        <title>Comparative genomic study of the Penicillium genus elucidates a diverse pangenome and 15 lateral gene transfer events.</title>
        <authorList>
            <person name="Petersen C."/>
            <person name="Sorensen T."/>
            <person name="Nielsen M.R."/>
            <person name="Sondergaard T.E."/>
            <person name="Sorensen J.L."/>
            <person name="Fitzpatrick D.A."/>
            <person name="Frisvad J.C."/>
            <person name="Nielsen K.L."/>
        </authorList>
    </citation>
    <scope>NUCLEOTIDE SEQUENCE [LARGE SCALE GENOMIC DNA]</scope>
    <source>
        <strain evidence="1 2">IBT 35679</strain>
    </source>
</reference>
<name>A0AAD6CK15_9EURO</name>
<protein>
    <submittedName>
        <fullName evidence="1">Uncharacterized protein</fullName>
    </submittedName>
</protein>
<organism evidence="1 2">
    <name type="scientific">Penicillium frequentans</name>
    <dbReference type="NCBI Taxonomy" id="3151616"/>
    <lineage>
        <taxon>Eukaryota</taxon>
        <taxon>Fungi</taxon>
        <taxon>Dikarya</taxon>
        <taxon>Ascomycota</taxon>
        <taxon>Pezizomycotina</taxon>
        <taxon>Eurotiomycetes</taxon>
        <taxon>Eurotiomycetidae</taxon>
        <taxon>Eurotiales</taxon>
        <taxon>Aspergillaceae</taxon>
        <taxon>Penicillium</taxon>
    </lineage>
</organism>
<comment type="caution">
    <text evidence="1">The sequence shown here is derived from an EMBL/GenBank/DDBJ whole genome shotgun (WGS) entry which is preliminary data.</text>
</comment>
<proteinExistence type="predicted"/>
<dbReference type="AlphaFoldDB" id="A0AAD6CK15"/>
<dbReference type="EMBL" id="JAQIZZ010000012">
    <property type="protein sequence ID" value="KAJ5522848.1"/>
    <property type="molecule type" value="Genomic_DNA"/>
</dbReference>